<dbReference type="STRING" id="1265313.HRUBRA_01417"/>
<dbReference type="AlphaFoldDB" id="A0A095VR18"/>
<dbReference type="eggNOG" id="COG4517">
    <property type="taxonomic scope" value="Bacteria"/>
</dbReference>
<gene>
    <name evidence="2" type="ORF">HRUBRA_01417</name>
</gene>
<dbReference type="PATRIC" id="fig|1265313.6.peg.1401"/>
<dbReference type="HOGENOM" id="CLU_160631_0_0_6"/>
<organism evidence="2 3">
    <name type="scientific">Pseudohaliea rubra DSM 19751</name>
    <dbReference type="NCBI Taxonomy" id="1265313"/>
    <lineage>
        <taxon>Bacteria</taxon>
        <taxon>Pseudomonadati</taxon>
        <taxon>Pseudomonadota</taxon>
        <taxon>Gammaproteobacteria</taxon>
        <taxon>Cellvibrionales</taxon>
        <taxon>Halieaceae</taxon>
        <taxon>Pseudohaliea</taxon>
    </lineage>
</organism>
<comment type="caution">
    <text evidence="2">The sequence shown here is derived from an EMBL/GenBank/DDBJ whole genome shotgun (WGS) entry which is preliminary data.</text>
</comment>
<evidence type="ECO:0000256" key="1">
    <source>
        <dbReference type="SAM" id="MobiDB-lite"/>
    </source>
</evidence>
<dbReference type="OrthoDB" id="5641137at2"/>
<dbReference type="Proteomes" id="UP000029640">
    <property type="component" value="Unassembled WGS sequence"/>
</dbReference>
<reference evidence="2 3" key="1">
    <citation type="journal article" date="2014" name="Genome Announc.">
        <title>Genome Sequence of Gammaproteobacterial Pseudohaliea rubra Type Strain DSM 19751, Isolated from Coastal Seawater of the Mediterranean Sea.</title>
        <authorList>
            <person name="Spring S."/>
            <person name="Fiebig A."/>
            <person name="Riedel T."/>
            <person name="Goker M."/>
            <person name="Klenk H.P."/>
        </authorList>
    </citation>
    <scope>NUCLEOTIDE SEQUENCE [LARGE SCALE GENOMIC DNA]</scope>
    <source>
        <strain evidence="2 3">DSM 19751</strain>
    </source>
</reference>
<sequence length="113" mass="12789">MAQQPVYKVIFQNGSEVVEVYARQIYQSDLWGFIEIEEFVFGERSQLLVDPSEEKLKNTFSGVKRSYIPLHSVLRIDEVDKEGTGKISEAKPRGNVAAFPFPPNHPGQHGPED</sequence>
<feature type="region of interest" description="Disordered" evidence="1">
    <location>
        <begin position="85"/>
        <end position="113"/>
    </location>
</feature>
<evidence type="ECO:0000313" key="3">
    <source>
        <dbReference type="Proteomes" id="UP000029640"/>
    </source>
</evidence>
<proteinExistence type="predicted"/>
<protein>
    <recommendedName>
        <fullName evidence="4">DUF1820 domain-containing protein</fullName>
    </recommendedName>
</protein>
<dbReference type="InterPro" id="IPR014949">
    <property type="entry name" value="DUF1820"/>
</dbReference>
<dbReference type="RefSeq" id="WP_035514816.1">
    <property type="nucleotide sequence ID" value="NZ_KN234751.1"/>
</dbReference>
<dbReference type="EMBL" id="AUVB01000042">
    <property type="protein sequence ID" value="KGE03912.1"/>
    <property type="molecule type" value="Genomic_DNA"/>
</dbReference>
<dbReference type="PIRSF" id="PIRSF028538">
    <property type="entry name" value="DUF1820"/>
    <property type="match status" value="1"/>
</dbReference>
<name>A0A095VR18_9GAMM</name>
<dbReference type="Pfam" id="PF08850">
    <property type="entry name" value="DUF1820"/>
    <property type="match status" value="1"/>
</dbReference>
<evidence type="ECO:0000313" key="2">
    <source>
        <dbReference type="EMBL" id="KGE03912.1"/>
    </source>
</evidence>
<keyword evidence="3" id="KW-1185">Reference proteome</keyword>
<accession>A0A095VR18</accession>
<evidence type="ECO:0008006" key="4">
    <source>
        <dbReference type="Google" id="ProtNLM"/>
    </source>
</evidence>